<dbReference type="Proteomes" id="UP001219525">
    <property type="component" value="Unassembled WGS sequence"/>
</dbReference>
<dbReference type="EMBL" id="JARJCW010000009">
    <property type="protein sequence ID" value="KAJ7220663.1"/>
    <property type="molecule type" value="Genomic_DNA"/>
</dbReference>
<evidence type="ECO:0000313" key="3">
    <source>
        <dbReference type="Proteomes" id="UP001219525"/>
    </source>
</evidence>
<proteinExistence type="predicted"/>
<comment type="caution">
    <text evidence="2">The sequence shown here is derived from an EMBL/GenBank/DDBJ whole genome shotgun (WGS) entry which is preliminary data.</text>
</comment>
<reference evidence="2" key="1">
    <citation type="submission" date="2023-03" db="EMBL/GenBank/DDBJ databases">
        <title>Massive genome expansion in bonnet fungi (Mycena s.s.) driven by repeated elements and novel gene families across ecological guilds.</title>
        <authorList>
            <consortium name="Lawrence Berkeley National Laboratory"/>
            <person name="Harder C.B."/>
            <person name="Miyauchi S."/>
            <person name="Viragh M."/>
            <person name="Kuo A."/>
            <person name="Thoen E."/>
            <person name="Andreopoulos B."/>
            <person name="Lu D."/>
            <person name="Skrede I."/>
            <person name="Drula E."/>
            <person name="Henrissat B."/>
            <person name="Morin E."/>
            <person name="Kohler A."/>
            <person name="Barry K."/>
            <person name="LaButti K."/>
            <person name="Morin E."/>
            <person name="Salamov A."/>
            <person name="Lipzen A."/>
            <person name="Mereny Z."/>
            <person name="Hegedus B."/>
            <person name="Baldrian P."/>
            <person name="Stursova M."/>
            <person name="Weitz H."/>
            <person name="Taylor A."/>
            <person name="Grigoriev I.V."/>
            <person name="Nagy L.G."/>
            <person name="Martin F."/>
            <person name="Kauserud H."/>
        </authorList>
    </citation>
    <scope>NUCLEOTIDE SEQUENCE</scope>
    <source>
        <strain evidence="2">9144</strain>
    </source>
</reference>
<feature type="compositionally biased region" description="Gly residues" evidence="1">
    <location>
        <begin position="391"/>
        <end position="409"/>
    </location>
</feature>
<accession>A0AAD6YHR0</accession>
<evidence type="ECO:0000313" key="2">
    <source>
        <dbReference type="EMBL" id="KAJ7220663.1"/>
    </source>
</evidence>
<name>A0AAD6YHR0_9AGAR</name>
<evidence type="ECO:0000256" key="1">
    <source>
        <dbReference type="SAM" id="MobiDB-lite"/>
    </source>
</evidence>
<sequence length="426" mass="45218">MPADIDECADYAEVVGTDEVRCATRQSRGLACDALPAPAASGGAQPVQQDTLTYPWVIDDRDRADIAAANAVHAAPQPPLGLATGAVQVNLGAAAVAWAPIPPSGLPAVYGWDDERVFDDMSDRQITKWKAAAGPKVFAYVYDGIRHTEDNPVIESIKGTLARALNTPAPLVGPAEPRPSAPRSSPFVYLVRNITDAQAQHLLTRFCWATAGSTVFALPFTPPSCHFLGSIVGLLFAATTEHANEVAVLVARTIRDSHEAQSYLALVNDAYPAGIDPMAHFLASIRVHALNRAPTGSPPSIIWIVTGAPPSHTTASNRAWVRIVGGLSFASDMHYVGEMARPPLTCTGCKSLGHERDYCPFRRLDRWEIPNPSTPSSSQALRGGAYRRNGRGGGNGYGGGRPNGGGRGARGNANGYNNRRDATRAT</sequence>
<dbReference type="AlphaFoldDB" id="A0AAD6YHR0"/>
<protein>
    <submittedName>
        <fullName evidence="2">Uncharacterized protein</fullName>
    </submittedName>
</protein>
<organism evidence="2 3">
    <name type="scientific">Mycena pura</name>
    <dbReference type="NCBI Taxonomy" id="153505"/>
    <lineage>
        <taxon>Eukaryota</taxon>
        <taxon>Fungi</taxon>
        <taxon>Dikarya</taxon>
        <taxon>Basidiomycota</taxon>
        <taxon>Agaricomycotina</taxon>
        <taxon>Agaricomycetes</taxon>
        <taxon>Agaricomycetidae</taxon>
        <taxon>Agaricales</taxon>
        <taxon>Marasmiineae</taxon>
        <taxon>Mycenaceae</taxon>
        <taxon>Mycena</taxon>
    </lineage>
</organism>
<feature type="region of interest" description="Disordered" evidence="1">
    <location>
        <begin position="366"/>
        <end position="426"/>
    </location>
</feature>
<keyword evidence="3" id="KW-1185">Reference proteome</keyword>
<gene>
    <name evidence="2" type="ORF">GGX14DRAFT_559450</name>
</gene>